<protein>
    <recommendedName>
        <fullName evidence="2">UPF0146 protein MCP_0115</fullName>
    </recommendedName>
</protein>
<dbReference type="InterPro" id="IPR005353">
    <property type="entry name" value="UPF0146"/>
</dbReference>
<dbReference type="eggNOG" id="arCOG04385">
    <property type="taxonomic scope" value="Archaea"/>
</dbReference>
<evidence type="ECO:0000313" key="4">
    <source>
        <dbReference type="Proteomes" id="UP000001882"/>
    </source>
</evidence>
<reference evidence="4" key="3">
    <citation type="journal article" date="2011" name="PLoS ONE">
        <title>Genome sequence of a mesophilic hydrogenotrophic methanogen Methanocella paludicola, the first cultivated representative of the order Methanocellales.</title>
        <authorList>
            <person name="Sakai S."/>
            <person name="Takaki Y."/>
            <person name="Shimamura S."/>
            <person name="Sekine M."/>
            <person name="Tajima T."/>
            <person name="Kosugi H."/>
            <person name="Ichikawa N."/>
            <person name="Tasumi E."/>
            <person name="Hiraki A.T."/>
            <person name="Shimizu A."/>
            <person name="Kato Y."/>
            <person name="Nishiko R."/>
            <person name="Mori K."/>
            <person name="Fujita N."/>
            <person name="Imachi H."/>
            <person name="Takai K."/>
        </authorList>
    </citation>
    <scope>NUCLEOTIDE SEQUENCE [LARGE SCALE GENOMIC DNA]</scope>
    <source>
        <strain evidence="4">DSM 17711 / JCM 13418 / NBRC 101707 / SANAE</strain>
    </source>
</reference>
<dbReference type="Pfam" id="PF03686">
    <property type="entry name" value="UPF0146"/>
    <property type="match status" value="1"/>
</dbReference>
<gene>
    <name evidence="3" type="ordered locus">MCP_0115</name>
</gene>
<name>D1YUR5_METPS</name>
<sequence>MSIIGYEDIAGYIRARYPAGCKIVEVGIGGHPEVAELLQGDFDVVCTDVGESGPEGVRYVRDDIFRPSMALYEGASLIYSIRPPIDMQDCIAEVAKSVGADLLIRPFSSERTDLKKYFRNFRVVNYKSAVFFMYDNASPPGP</sequence>
<proteinExistence type="inferred from homology"/>
<dbReference type="AlphaFoldDB" id="D1YUR5"/>
<evidence type="ECO:0000256" key="2">
    <source>
        <dbReference type="HAMAP-Rule" id="MF_00341"/>
    </source>
</evidence>
<dbReference type="InterPro" id="IPR029063">
    <property type="entry name" value="SAM-dependent_MTases_sf"/>
</dbReference>
<dbReference type="PATRIC" id="fig|304371.9.peg.121"/>
<dbReference type="RefSeq" id="WP_012898867.1">
    <property type="nucleotide sequence ID" value="NC_013665.1"/>
</dbReference>
<dbReference type="GeneID" id="8680275"/>
<evidence type="ECO:0000313" key="3">
    <source>
        <dbReference type="EMBL" id="BAI60187.1"/>
    </source>
</evidence>
<keyword evidence="4" id="KW-1185">Reference proteome</keyword>
<dbReference type="Proteomes" id="UP000001882">
    <property type="component" value="Chromosome"/>
</dbReference>
<dbReference type="Gene3D" id="3.40.50.150">
    <property type="entry name" value="Vaccinia Virus protein VP39"/>
    <property type="match status" value="1"/>
</dbReference>
<dbReference type="EMBL" id="AP011532">
    <property type="protein sequence ID" value="BAI60187.1"/>
    <property type="molecule type" value="Genomic_DNA"/>
</dbReference>
<dbReference type="KEGG" id="mpd:MCP_0115"/>
<dbReference type="InParanoid" id="D1YUR5"/>
<accession>D1YUR5</accession>
<evidence type="ECO:0000256" key="1">
    <source>
        <dbReference type="ARBA" id="ARBA00006969"/>
    </source>
</evidence>
<organism evidence="3 4">
    <name type="scientific">Methanocella paludicola (strain DSM 17711 / JCM 13418 / NBRC 101707 / SANAE)</name>
    <dbReference type="NCBI Taxonomy" id="304371"/>
    <lineage>
        <taxon>Archaea</taxon>
        <taxon>Methanobacteriati</taxon>
        <taxon>Methanobacteriota</taxon>
        <taxon>Stenosarchaea group</taxon>
        <taxon>Methanomicrobia</taxon>
        <taxon>Methanocellales</taxon>
        <taxon>Methanocellaceae</taxon>
        <taxon>Methanocella</taxon>
    </lineage>
</organism>
<reference evidence="3 4" key="1">
    <citation type="journal article" date="2007" name="Appl. Environ. Microbiol.">
        <title>Isolation of key methanogens for global methane emission from rice paddy fields: a novel isolate affiliated with the clone cluster rice cluster I.</title>
        <authorList>
            <person name="Sakai S."/>
            <person name="Imachi H."/>
            <person name="Sekiguchi Y."/>
            <person name="Ohashi A."/>
            <person name="Harada H."/>
            <person name="Kamagata Y."/>
        </authorList>
    </citation>
    <scope>NUCLEOTIDE SEQUENCE [LARGE SCALE GENOMIC DNA]</scope>
    <source>
        <strain evidence="4">DSM 17711 / JCM 13418 / NBRC 101707 / SANAE</strain>
    </source>
</reference>
<reference evidence="3 4" key="2">
    <citation type="journal article" date="2008" name="Int. J. Syst. Evol. Microbiol.">
        <title>Methanocella paludicola gen. nov., sp. nov., a methane-producing archaeon, the first isolate of the lineage 'Rice Cluster I', and proposal of the new archaeal order Methanocellales ord. nov.</title>
        <authorList>
            <person name="Sakai S."/>
            <person name="Imachi H."/>
            <person name="Hanada S."/>
            <person name="Ohashi A."/>
            <person name="Harada H."/>
            <person name="Kamagata Y."/>
        </authorList>
    </citation>
    <scope>NUCLEOTIDE SEQUENCE [LARGE SCALE GENOMIC DNA]</scope>
    <source>
        <strain evidence="4">DSM 17711 / JCM 13418 / NBRC 101707 / SANAE</strain>
    </source>
</reference>
<comment type="similarity">
    <text evidence="1 2">Belongs to the UPF0146 family.</text>
</comment>
<dbReference type="HAMAP" id="MF_00341">
    <property type="entry name" value="UPF0146"/>
    <property type="match status" value="1"/>
</dbReference>